<gene>
    <name evidence="3" type="ORF">GALL_350760</name>
</gene>
<dbReference type="Gene3D" id="3.40.190.10">
    <property type="entry name" value="Periplasmic binding protein-like II"/>
    <property type="match status" value="2"/>
</dbReference>
<dbReference type="InterPro" id="IPR022448">
    <property type="entry name" value="Quinoprotein_dehydrogenase"/>
</dbReference>
<name>A0A1J5QHZ9_9ZZZZ</name>
<evidence type="ECO:0000313" key="3">
    <source>
        <dbReference type="EMBL" id="OIQ83134.1"/>
    </source>
</evidence>
<dbReference type="Pfam" id="PF00497">
    <property type="entry name" value="SBP_bac_3"/>
    <property type="match status" value="1"/>
</dbReference>
<dbReference type="PANTHER" id="PTHR35936:SF17">
    <property type="entry name" value="ARGININE-BINDING EXTRACELLULAR PROTEIN ARTP"/>
    <property type="match status" value="1"/>
</dbReference>
<organism evidence="3">
    <name type="scientific">mine drainage metagenome</name>
    <dbReference type="NCBI Taxonomy" id="410659"/>
    <lineage>
        <taxon>unclassified sequences</taxon>
        <taxon>metagenomes</taxon>
        <taxon>ecological metagenomes</taxon>
    </lineage>
</organism>
<dbReference type="NCBIfam" id="TIGR03871">
    <property type="entry name" value="ABC_peri_MoxJ_2"/>
    <property type="match status" value="1"/>
</dbReference>
<feature type="domain" description="Solute-binding protein family 3/N-terminal" evidence="2">
    <location>
        <begin position="49"/>
        <end position="275"/>
    </location>
</feature>
<keyword evidence="1" id="KW-0732">Signal</keyword>
<dbReference type="AlphaFoldDB" id="A0A1J5QHZ9"/>
<dbReference type="PANTHER" id="PTHR35936">
    <property type="entry name" value="MEMBRANE-BOUND LYTIC MUREIN TRANSGLYCOSYLASE F"/>
    <property type="match status" value="1"/>
</dbReference>
<reference evidence="3" key="1">
    <citation type="submission" date="2016-10" db="EMBL/GenBank/DDBJ databases">
        <title>Sequence of Gallionella enrichment culture.</title>
        <authorList>
            <person name="Poehlein A."/>
            <person name="Muehling M."/>
            <person name="Daniel R."/>
        </authorList>
    </citation>
    <scope>NUCLEOTIDE SEQUENCE</scope>
</reference>
<dbReference type="EMBL" id="MLJW01000732">
    <property type="protein sequence ID" value="OIQ83134.1"/>
    <property type="molecule type" value="Genomic_DNA"/>
</dbReference>
<sequence>MFSKSIKITALAFMCMLTANVYAADDQEIVFNPDVGRGGEPVRQEDPTEFRVCADKDNLPYSNDKLEGFENKIAELIAQDLGKKLTYQFWYDRIGFVRNTLNARRCDVIIGTVAGNDMVLTSKPYYRSGYVFVYRKDSGYNITDWDSPDLHKGKIGVVGQTPPTRPMEDKGLMDNARPYRIMRDLTIPPSFIIDDLVKGDIDIAILWGPIGGYYAKKASIPLVVVPAPEYEATNVHGKEYWNISVGVRKKDKARIAVINEVLQRRAKDIDKILDDYGIPHVPVIEGDRVDKRTVKEKRGDAIPKFE</sequence>
<evidence type="ECO:0000256" key="1">
    <source>
        <dbReference type="ARBA" id="ARBA00022729"/>
    </source>
</evidence>
<dbReference type="SUPFAM" id="SSF53850">
    <property type="entry name" value="Periplasmic binding protein-like II"/>
    <property type="match status" value="1"/>
</dbReference>
<proteinExistence type="predicted"/>
<comment type="caution">
    <text evidence="3">The sequence shown here is derived from an EMBL/GenBank/DDBJ whole genome shotgun (WGS) entry which is preliminary data.</text>
</comment>
<dbReference type="InterPro" id="IPR001638">
    <property type="entry name" value="Solute-binding_3/MltF_N"/>
</dbReference>
<protein>
    <submittedName>
        <fullName evidence="3">Bacterial extracellular solute-binding protein, family 3</fullName>
    </submittedName>
</protein>
<evidence type="ECO:0000259" key="2">
    <source>
        <dbReference type="SMART" id="SM00062"/>
    </source>
</evidence>
<accession>A0A1J5QHZ9</accession>
<dbReference type="SMART" id="SM00062">
    <property type="entry name" value="PBPb"/>
    <property type="match status" value="1"/>
</dbReference>